<keyword evidence="1" id="KW-0812">Transmembrane</keyword>
<evidence type="ECO:0000313" key="3">
    <source>
        <dbReference type="Proteomes" id="UP000240608"/>
    </source>
</evidence>
<comment type="caution">
    <text evidence="2">The sequence shown here is derived from an EMBL/GenBank/DDBJ whole genome shotgun (WGS) entry which is preliminary data.</text>
</comment>
<evidence type="ECO:0000256" key="1">
    <source>
        <dbReference type="SAM" id="Phobius"/>
    </source>
</evidence>
<keyword evidence="1" id="KW-0472">Membrane</keyword>
<dbReference type="EMBL" id="PYVU01000112">
    <property type="protein sequence ID" value="PTB95217.1"/>
    <property type="molecule type" value="Genomic_DNA"/>
</dbReference>
<reference evidence="2 3" key="1">
    <citation type="submission" date="2018-03" db="EMBL/GenBank/DDBJ databases">
        <title>Cross-interface Injection: A General Nanoliter Liquid Handling Method Applied to Single Cells Genome Amplification Automated Nanoliter Liquid Handling Applied to Single Cell Multiple Displacement Amplification.</title>
        <authorList>
            <person name="Yun J."/>
            <person name="Xu P."/>
            <person name="Xu J."/>
            <person name="Dai X."/>
            <person name="Wang Y."/>
            <person name="Zheng X."/>
            <person name="Cao C."/>
            <person name="Yi Q."/>
            <person name="Zhu Y."/>
            <person name="Wang L."/>
            <person name="Dong Z."/>
            <person name="Huang Y."/>
            <person name="Huang L."/>
            <person name="Du W."/>
        </authorList>
    </citation>
    <scope>NUCLEOTIDE SEQUENCE [LARGE SCALE GENOMIC DNA]</scope>
    <source>
        <strain evidence="2 3">Z-D1-2</strain>
    </source>
</reference>
<proteinExistence type="predicted"/>
<dbReference type="Proteomes" id="UP000240608">
    <property type="component" value="Unassembled WGS sequence"/>
</dbReference>
<sequence length="83" mass="9614">MQTFTKLEFFLITMVVVLSFTIALVLEKVLKKTIPFKAIEQPLVSINIFETGVKNISVVDRHIVMARAITREIKMHYPFYIKA</sequence>
<evidence type="ECO:0000313" key="2">
    <source>
        <dbReference type="EMBL" id="PTB95217.1"/>
    </source>
</evidence>
<protein>
    <submittedName>
        <fullName evidence="2">Uncharacterized protein</fullName>
    </submittedName>
</protein>
<gene>
    <name evidence="2" type="ORF">C9994_11470</name>
</gene>
<organism evidence="2 3">
    <name type="scientific">Marivirga lumbricoides</name>
    <dbReference type="NCBI Taxonomy" id="1046115"/>
    <lineage>
        <taxon>Bacteria</taxon>
        <taxon>Pseudomonadati</taxon>
        <taxon>Bacteroidota</taxon>
        <taxon>Cytophagia</taxon>
        <taxon>Cytophagales</taxon>
        <taxon>Marivirgaceae</taxon>
        <taxon>Marivirga</taxon>
    </lineage>
</organism>
<name>A0A2T4DN50_9BACT</name>
<dbReference type="AlphaFoldDB" id="A0A2T4DN50"/>
<keyword evidence="1" id="KW-1133">Transmembrane helix</keyword>
<feature type="transmembrane region" description="Helical" evidence="1">
    <location>
        <begin position="6"/>
        <end position="26"/>
    </location>
</feature>
<accession>A0A2T4DN50</accession>